<feature type="transmembrane region" description="Helical" evidence="8">
    <location>
        <begin position="413"/>
        <end position="433"/>
    </location>
</feature>
<feature type="transmembrane region" description="Helical" evidence="8">
    <location>
        <begin position="48"/>
        <end position="68"/>
    </location>
</feature>
<dbReference type="GO" id="GO:0022857">
    <property type="term" value="F:transmembrane transporter activity"/>
    <property type="evidence" value="ECO:0007669"/>
    <property type="project" value="InterPro"/>
</dbReference>
<feature type="transmembrane region" description="Helical" evidence="8">
    <location>
        <begin position="226"/>
        <end position="249"/>
    </location>
</feature>
<keyword evidence="3" id="KW-1003">Cell membrane</keyword>
<dbReference type="Gene3D" id="1.20.1250.20">
    <property type="entry name" value="MFS general substrate transporter like domains"/>
    <property type="match status" value="1"/>
</dbReference>
<dbReference type="RefSeq" id="WP_075021670.1">
    <property type="nucleotide sequence ID" value="NZ_FOVH01000006.1"/>
</dbReference>
<comment type="subcellular location">
    <subcellularLocation>
        <location evidence="1">Cell membrane</location>
        <topology evidence="1">Multi-pass membrane protein</topology>
    </subcellularLocation>
</comment>
<dbReference type="InterPro" id="IPR004638">
    <property type="entry name" value="EmrB-like"/>
</dbReference>
<organism evidence="10 11">
    <name type="scientific">Actinomadura madurae</name>
    <dbReference type="NCBI Taxonomy" id="1993"/>
    <lineage>
        <taxon>Bacteria</taxon>
        <taxon>Bacillati</taxon>
        <taxon>Actinomycetota</taxon>
        <taxon>Actinomycetes</taxon>
        <taxon>Streptosporangiales</taxon>
        <taxon>Thermomonosporaceae</taxon>
        <taxon>Actinomadura</taxon>
    </lineage>
</organism>
<feature type="transmembrane region" description="Helical" evidence="8">
    <location>
        <begin position="314"/>
        <end position="335"/>
    </location>
</feature>
<dbReference type="SUPFAM" id="SSF103473">
    <property type="entry name" value="MFS general substrate transporter"/>
    <property type="match status" value="2"/>
</dbReference>
<dbReference type="InterPro" id="IPR036259">
    <property type="entry name" value="MFS_trans_sf"/>
</dbReference>
<gene>
    <name evidence="10" type="ORF">SAMN04489713_10624</name>
</gene>
<dbReference type="PANTHER" id="PTHR42718:SF42">
    <property type="entry name" value="EXPORT PROTEIN"/>
    <property type="match status" value="1"/>
</dbReference>
<dbReference type="InterPro" id="IPR011701">
    <property type="entry name" value="MFS"/>
</dbReference>
<feature type="compositionally biased region" description="Low complexity" evidence="7">
    <location>
        <begin position="509"/>
        <end position="522"/>
    </location>
</feature>
<dbReference type="PROSITE" id="PS50850">
    <property type="entry name" value="MFS"/>
    <property type="match status" value="1"/>
</dbReference>
<sequence>MPDVRLRSGPGRWILLATVLGSSVAMLDATVVNVALPALGRDLGADVAGLQWTVNAYTLTLAGFILLGGSLGDRFGRRRIFLVGVVWFAVASVLCGVAPNIETLILARALQGVGGALLTPGSLAIIQASFAPDDRPRAVGVWSGLGGVAGAVGPFAGGWLVEAAGWRWVFLLNVPLTAVVVLVAARHVPESFDPQARGRFDILGAVLAALALAGTTYALTEAPGGGAAAPVITAAALAGLAAAVAFVLVERLRGRGRHLPGARTGRPAPQPMLPLDVFASRQFSAVNVVTFIMYGGMGVLFFLFVLNLQVVGGFSPIAAGTALLPVTVLMLLLSARAGALAQKIGPRLPMTVGLLVAAGGMLLVGRIGEDSSYVRDVLPAVVVFGLGLSAVVAPLTATVLATADARHAGVASGVNNAVARAAGLLAVAAIPPLTGLTGDALNDPGEFAQGFRLAMMTCAALLAAGAVLTFLTVGDDALRTPSGEAVEPECRRHCGVGAPQLQPERENVPAAPSAGPAPDAKA</sequence>
<dbReference type="eggNOG" id="COG0477">
    <property type="taxonomic scope" value="Bacteria"/>
</dbReference>
<feature type="transmembrane region" description="Helical" evidence="8">
    <location>
        <begin position="347"/>
        <end position="365"/>
    </location>
</feature>
<name>A0A1I5H6N6_9ACTN</name>
<dbReference type="InParanoid" id="A0A1I5H6N6"/>
<feature type="domain" description="Major facilitator superfamily (MFS) profile" evidence="9">
    <location>
        <begin position="14"/>
        <end position="477"/>
    </location>
</feature>
<evidence type="ECO:0000313" key="11">
    <source>
        <dbReference type="Proteomes" id="UP000183413"/>
    </source>
</evidence>
<feature type="transmembrane region" description="Helical" evidence="8">
    <location>
        <begin position="200"/>
        <end position="220"/>
    </location>
</feature>
<evidence type="ECO:0000256" key="3">
    <source>
        <dbReference type="ARBA" id="ARBA00022475"/>
    </source>
</evidence>
<feature type="transmembrane region" description="Helical" evidence="8">
    <location>
        <begin position="12"/>
        <end position="36"/>
    </location>
</feature>
<evidence type="ECO:0000256" key="2">
    <source>
        <dbReference type="ARBA" id="ARBA00022448"/>
    </source>
</evidence>
<evidence type="ECO:0000256" key="5">
    <source>
        <dbReference type="ARBA" id="ARBA00022989"/>
    </source>
</evidence>
<feature type="region of interest" description="Disordered" evidence="7">
    <location>
        <begin position="495"/>
        <end position="522"/>
    </location>
</feature>
<keyword evidence="4 8" id="KW-0812">Transmembrane</keyword>
<dbReference type="InterPro" id="IPR020846">
    <property type="entry name" value="MFS_dom"/>
</dbReference>
<dbReference type="EMBL" id="FOVH01000006">
    <property type="protein sequence ID" value="SFO43501.1"/>
    <property type="molecule type" value="Genomic_DNA"/>
</dbReference>
<dbReference type="Proteomes" id="UP000183413">
    <property type="component" value="Unassembled WGS sequence"/>
</dbReference>
<dbReference type="GO" id="GO:0005886">
    <property type="term" value="C:plasma membrane"/>
    <property type="evidence" value="ECO:0007669"/>
    <property type="project" value="UniProtKB-SubCell"/>
</dbReference>
<feature type="transmembrane region" description="Helical" evidence="8">
    <location>
        <begin position="166"/>
        <end position="188"/>
    </location>
</feature>
<accession>A0A1I5H6N6</accession>
<keyword evidence="11" id="KW-1185">Reference proteome</keyword>
<dbReference type="Gene3D" id="1.20.1720.10">
    <property type="entry name" value="Multidrug resistance protein D"/>
    <property type="match status" value="1"/>
</dbReference>
<feature type="transmembrane region" description="Helical" evidence="8">
    <location>
        <begin position="105"/>
        <end position="126"/>
    </location>
</feature>
<feature type="transmembrane region" description="Helical" evidence="8">
    <location>
        <begin position="288"/>
        <end position="308"/>
    </location>
</feature>
<dbReference type="Pfam" id="PF07690">
    <property type="entry name" value="MFS_1"/>
    <property type="match status" value="1"/>
</dbReference>
<dbReference type="STRING" id="1993.SAMN04489713_10624"/>
<protein>
    <submittedName>
        <fullName evidence="10">Drug resistance transporter, EmrB/QacA subfamily</fullName>
    </submittedName>
</protein>
<keyword evidence="2" id="KW-0813">Transport</keyword>
<proteinExistence type="predicted"/>
<keyword evidence="6 8" id="KW-0472">Membrane</keyword>
<dbReference type="PANTHER" id="PTHR42718">
    <property type="entry name" value="MAJOR FACILITATOR SUPERFAMILY MULTIDRUG TRANSPORTER MFSC"/>
    <property type="match status" value="1"/>
</dbReference>
<feature type="transmembrane region" description="Helical" evidence="8">
    <location>
        <begin position="377"/>
        <end position="401"/>
    </location>
</feature>
<evidence type="ECO:0000313" key="10">
    <source>
        <dbReference type="EMBL" id="SFO43501.1"/>
    </source>
</evidence>
<evidence type="ECO:0000256" key="7">
    <source>
        <dbReference type="SAM" id="MobiDB-lite"/>
    </source>
</evidence>
<evidence type="ECO:0000256" key="6">
    <source>
        <dbReference type="ARBA" id="ARBA00023136"/>
    </source>
</evidence>
<feature type="transmembrane region" description="Helical" evidence="8">
    <location>
        <begin position="453"/>
        <end position="473"/>
    </location>
</feature>
<dbReference type="CDD" id="cd17321">
    <property type="entry name" value="MFS_MMR_MDR_like"/>
    <property type="match status" value="1"/>
</dbReference>
<evidence type="ECO:0000256" key="8">
    <source>
        <dbReference type="SAM" id="Phobius"/>
    </source>
</evidence>
<feature type="transmembrane region" description="Helical" evidence="8">
    <location>
        <begin position="80"/>
        <end position="99"/>
    </location>
</feature>
<reference evidence="10 11" key="1">
    <citation type="submission" date="2016-10" db="EMBL/GenBank/DDBJ databases">
        <authorList>
            <person name="de Groot N.N."/>
        </authorList>
    </citation>
    <scope>NUCLEOTIDE SEQUENCE [LARGE SCALE GENOMIC DNA]</scope>
    <source>
        <strain evidence="10 11">DSM 43067</strain>
    </source>
</reference>
<evidence type="ECO:0000259" key="9">
    <source>
        <dbReference type="PROSITE" id="PS50850"/>
    </source>
</evidence>
<dbReference type="AlphaFoldDB" id="A0A1I5H6N6"/>
<feature type="transmembrane region" description="Helical" evidence="8">
    <location>
        <begin position="138"/>
        <end position="160"/>
    </location>
</feature>
<keyword evidence="5 8" id="KW-1133">Transmembrane helix</keyword>
<dbReference type="OrthoDB" id="7375466at2"/>
<dbReference type="NCBIfam" id="TIGR00711">
    <property type="entry name" value="efflux_EmrB"/>
    <property type="match status" value="1"/>
</dbReference>
<evidence type="ECO:0000256" key="4">
    <source>
        <dbReference type="ARBA" id="ARBA00022692"/>
    </source>
</evidence>
<evidence type="ECO:0000256" key="1">
    <source>
        <dbReference type="ARBA" id="ARBA00004651"/>
    </source>
</evidence>